<dbReference type="PROSITE" id="PS51257">
    <property type="entry name" value="PROKAR_LIPOPROTEIN"/>
    <property type="match status" value="1"/>
</dbReference>
<dbReference type="InterPro" id="IPR007410">
    <property type="entry name" value="LpqE-like"/>
</dbReference>
<proteinExistence type="predicted"/>
<evidence type="ECO:0000256" key="1">
    <source>
        <dbReference type="SAM" id="MobiDB-lite"/>
    </source>
</evidence>
<evidence type="ECO:0008006" key="4">
    <source>
        <dbReference type="Google" id="ProtNLM"/>
    </source>
</evidence>
<dbReference type="Pfam" id="PF04314">
    <property type="entry name" value="PCuAC"/>
    <property type="match status" value="1"/>
</dbReference>
<dbReference type="eggNOG" id="COG2847">
    <property type="taxonomic scope" value="Bacteria"/>
</dbReference>
<dbReference type="EMBL" id="CP001867">
    <property type="protein sequence ID" value="ADB75025.1"/>
    <property type="molecule type" value="Genomic_DNA"/>
</dbReference>
<accession>D2SH32</accession>
<sequence length="206" mass="21140">MTARSPLLPAARTRLAAALAGGVLLLAGCSADRLEEDAPAEDPGVEVDGGAVGPDVRVNDDVGLQQVQLEYPLDGVYAVGEDARLFMAVTNTGGEPVTLTDISGPDFGGVRVETAGGQGLPLTVDADDNLYVGAEGPPDVTLLDLGRELRSSQSVPVTFTFAEAGEVTIDVPVSAEGQDPTPPFDFPDDDPDQDPTEDDAIPSPAG</sequence>
<gene>
    <name evidence="2" type="ordered locus">Gobs_2348</name>
</gene>
<evidence type="ECO:0000313" key="2">
    <source>
        <dbReference type="EMBL" id="ADB75025.1"/>
    </source>
</evidence>
<evidence type="ECO:0000313" key="3">
    <source>
        <dbReference type="Proteomes" id="UP000001382"/>
    </source>
</evidence>
<dbReference type="STRING" id="526225.Gobs_2348"/>
<name>D2SH32_GEOOG</name>
<reference evidence="3" key="2">
    <citation type="submission" date="2010-01" db="EMBL/GenBank/DDBJ databases">
        <title>The complete genome of Geodermatophilus obscurus DSM 43160.</title>
        <authorList>
            <consortium name="US DOE Joint Genome Institute (JGI-PGF)"/>
            <person name="Lucas S."/>
            <person name="Copeland A."/>
            <person name="Lapidus A."/>
            <person name="Glavina del Rio T."/>
            <person name="Dalin E."/>
            <person name="Tice H."/>
            <person name="Bruce D."/>
            <person name="Goodwin L."/>
            <person name="Pitluck S."/>
            <person name="Kyrpides N."/>
            <person name="Mavromatis K."/>
            <person name="Ivanova N."/>
            <person name="Munk A.C."/>
            <person name="Brettin T."/>
            <person name="Detter J.C."/>
            <person name="Han C."/>
            <person name="Larimer F."/>
            <person name="Land M."/>
            <person name="Hauser L."/>
            <person name="Markowitz V."/>
            <person name="Cheng J.-F."/>
            <person name="Hugenholtz P."/>
            <person name="Woyke T."/>
            <person name="Wu D."/>
            <person name="Jando M."/>
            <person name="Schneider S."/>
            <person name="Klenk H.-P."/>
            <person name="Eisen J.A."/>
        </authorList>
    </citation>
    <scope>NUCLEOTIDE SEQUENCE [LARGE SCALE GENOMIC DNA]</scope>
    <source>
        <strain evidence="3">ATCC 25078 / DSM 43160 / JCM 3152 / KCC A-0152 / KCTC 9177 / NBRC 13315 / NRRL B-3577 / G-20</strain>
    </source>
</reference>
<feature type="compositionally biased region" description="Acidic residues" evidence="1">
    <location>
        <begin position="186"/>
        <end position="200"/>
    </location>
</feature>
<dbReference type="OrthoDB" id="5188566at2"/>
<dbReference type="RefSeq" id="WP_012948460.1">
    <property type="nucleotide sequence ID" value="NC_013757.1"/>
</dbReference>
<dbReference type="Proteomes" id="UP000001382">
    <property type="component" value="Chromosome"/>
</dbReference>
<organism evidence="2 3">
    <name type="scientific">Geodermatophilus obscurus (strain ATCC 25078 / DSM 43160 / JCM 3152 / CCUG 61914 / KCC A-0152 / KCTC 9177 / NBRC 13315 / NRRL B-3577 / G-20)</name>
    <dbReference type="NCBI Taxonomy" id="526225"/>
    <lineage>
        <taxon>Bacteria</taxon>
        <taxon>Bacillati</taxon>
        <taxon>Actinomycetota</taxon>
        <taxon>Actinomycetes</taxon>
        <taxon>Geodermatophilales</taxon>
        <taxon>Geodermatophilaceae</taxon>
        <taxon>Geodermatophilus</taxon>
    </lineage>
</organism>
<dbReference type="Gene3D" id="2.60.40.1890">
    <property type="entry name" value="PCu(A)C copper chaperone"/>
    <property type="match status" value="1"/>
</dbReference>
<dbReference type="AlphaFoldDB" id="D2SH32"/>
<dbReference type="KEGG" id="gob:Gobs_2348"/>
<dbReference type="HOGENOM" id="CLU_1381769_0_0_11"/>
<dbReference type="SUPFAM" id="SSF110087">
    <property type="entry name" value="DR1885-like metal-binding protein"/>
    <property type="match status" value="1"/>
</dbReference>
<feature type="region of interest" description="Disordered" evidence="1">
    <location>
        <begin position="169"/>
        <end position="206"/>
    </location>
</feature>
<reference evidence="2 3" key="1">
    <citation type="journal article" date="2010" name="Stand. Genomic Sci.">
        <title>Complete genome sequence of Geodermatophilus obscurus type strain (G-20).</title>
        <authorList>
            <person name="Ivanova N."/>
            <person name="Sikorski J."/>
            <person name="Jando M."/>
            <person name="Munk C."/>
            <person name="Lapidus A."/>
            <person name="Glavina Del Rio T."/>
            <person name="Copeland A."/>
            <person name="Tice H."/>
            <person name="Cheng J.-F."/>
            <person name="Lucas S."/>
            <person name="Chen F."/>
            <person name="Nolan M."/>
            <person name="Bruce D."/>
            <person name="Goodwin L."/>
            <person name="Pitluck S."/>
            <person name="Mavromatis K."/>
            <person name="Mikhailova N."/>
            <person name="Pati A."/>
            <person name="Chen A."/>
            <person name="Palaniappan K."/>
            <person name="Land M."/>
            <person name="Hauser L."/>
            <person name="Chang Y.-J."/>
            <person name="Jeffries C.D."/>
            <person name="Meincke L."/>
            <person name="Brettin T."/>
            <person name="Detter J.C."/>
            <person name="Detter J.C."/>
            <person name="Rohde M."/>
            <person name="Goeker M."/>
            <person name="Bristow J."/>
            <person name="Eisen J.A."/>
            <person name="Markowitz V."/>
            <person name="Hugenholtz P."/>
            <person name="Kyrpides N.C."/>
            <person name="Klenk H.-P."/>
        </authorList>
    </citation>
    <scope>NUCLEOTIDE SEQUENCE [LARGE SCALE GENOMIC DNA]</scope>
    <source>
        <strain evidence="3">ATCC 25078 / DSM 43160 / JCM 3152 / KCC A-0152 / KCTC 9177 / NBRC 13315 / NRRL B-3577 / G-20</strain>
    </source>
</reference>
<protein>
    <recommendedName>
        <fullName evidence="4">Copper(I)-binding protein</fullName>
    </recommendedName>
</protein>
<dbReference type="InterPro" id="IPR036182">
    <property type="entry name" value="PCuAC_sf"/>
</dbReference>
<keyword evidence="3" id="KW-1185">Reference proteome</keyword>